<dbReference type="VEuPathDB" id="MicrosporidiaDB:ECU11_0600"/>
<name>M1JHS2_ENCCN</name>
<dbReference type="AlphaFoldDB" id="M1JHS2"/>
<dbReference type="VEuPathDB" id="MicrosporidiaDB:AEWQ_110580"/>
<dbReference type="VEuPathDB" id="MicrosporidiaDB:M970_110580"/>
<dbReference type="VEuPathDB" id="MicrosporidiaDB:AEWR_110580"/>
<proteinExistence type="predicted"/>
<reference evidence="1" key="1">
    <citation type="journal article" date="2013" name="Eukaryot. Cell">
        <title>Extremely Reduced Levels of Heterozygosity in the Vertebrate Pathogen Encephalitozoon cuniculi.</title>
        <authorList>
            <person name="Selman M."/>
            <person name="Sak B."/>
            <person name="Kvac M."/>
            <person name="Farinelli L."/>
            <person name="Weiss L.M."/>
            <person name="Corradi N."/>
        </authorList>
    </citation>
    <scope>NUCLEOTIDE SEQUENCE</scope>
</reference>
<dbReference type="EMBL" id="KC513604">
    <property type="protein sequence ID" value="AGE94924.1"/>
    <property type="molecule type" value="Genomic_DNA"/>
</dbReference>
<dbReference type="OMA" id="MRDNQEN"/>
<accession>M1JHS2</accession>
<evidence type="ECO:0008006" key="2">
    <source>
        <dbReference type="Google" id="ProtNLM"/>
    </source>
</evidence>
<evidence type="ECO:0000313" key="1">
    <source>
        <dbReference type="EMBL" id="AGE94924.1"/>
    </source>
</evidence>
<dbReference type="VEuPathDB" id="MicrosporidiaDB:AEWD_110580"/>
<dbReference type="SUPFAM" id="SSF54001">
    <property type="entry name" value="Cysteine proteinases"/>
    <property type="match status" value="1"/>
</dbReference>
<gene>
    <name evidence="1" type="ORF">ECU11_0600</name>
</gene>
<protein>
    <recommendedName>
        <fullName evidence="2">USP domain-containing protein</fullName>
    </recommendedName>
</protein>
<organism evidence="1">
    <name type="scientific">Encephalitozoon cuniculi</name>
    <name type="common">Microsporidian parasite</name>
    <dbReference type="NCBI Taxonomy" id="6035"/>
    <lineage>
        <taxon>Eukaryota</taxon>
        <taxon>Fungi</taxon>
        <taxon>Fungi incertae sedis</taxon>
        <taxon>Microsporidia</taxon>
        <taxon>Unikaryonidae</taxon>
        <taxon>Encephalitozoon</taxon>
    </lineage>
</organism>
<dbReference type="InterPro" id="IPR038765">
    <property type="entry name" value="Papain-like_cys_pep_sf"/>
</dbReference>
<sequence>MKVKAESCVFFVDKMAPEEEYEIVSRHAPKPQRRPAGKLNGSRVLLTGHKLFVQRHIGVVDLEYVESDEKIFNLLVCLTRLPPFYNFVLNFKERGQDIGRCHIMDRISRILGLMVEGRRGDASDLLMEPDSKRYEGIYSELLRAIHNELTEWYNFEEDVWSTMDKGQGTKTKPLYRDYSPIVEMFQGKVLFNQQEASFEKGDISLKGFSSVQRAFDSWLENEKKITKVPAVLVLVVKEQGNLNLLGNTGIDVAGHSFSLYSFITERDTVSCCYVKDGDHWYGYESDGVRGVSRMEEIRGHPLMLFYARSG</sequence>